<protein>
    <submittedName>
        <fullName evidence="1">ABC transporter binding protein</fullName>
    </submittedName>
</protein>
<sequence length="36" mass="4169">MGHIAVWNSVMNEHNYLVRRWNDILRASGKSSAKAR</sequence>
<organism evidence="1 2">
    <name type="scientific">Pseudomonas amygdali pv. eriobotryae</name>
    <dbReference type="NCBI Taxonomy" id="129137"/>
    <lineage>
        <taxon>Bacteria</taxon>
        <taxon>Pseudomonadati</taxon>
        <taxon>Pseudomonadota</taxon>
        <taxon>Gammaproteobacteria</taxon>
        <taxon>Pseudomonadales</taxon>
        <taxon>Pseudomonadaceae</taxon>
        <taxon>Pseudomonas</taxon>
        <taxon>Pseudomonas amygdali</taxon>
    </lineage>
</organism>
<proteinExistence type="predicted"/>
<gene>
    <name evidence="1" type="ORF">ALQ39_05057</name>
</gene>
<comment type="caution">
    <text evidence="1">The sequence shown here is derived from an EMBL/GenBank/DDBJ whole genome shotgun (WGS) entry which is preliminary data.</text>
</comment>
<name>A0A3M3WV40_PSEA0</name>
<evidence type="ECO:0000313" key="2">
    <source>
        <dbReference type="Proteomes" id="UP000275613"/>
    </source>
</evidence>
<accession>A0A3M3WV40</accession>
<dbReference type="Proteomes" id="UP000275613">
    <property type="component" value="Unassembled WGS sequence"/>
</dbReference>
<evidence type="ECO:0000313" key="1">
    <source>
        <dbReference type="EMBL" id="RMO61598.1"/>
    </source>
</evidence>
<reference evidence="1 2" key="1">
    <citation type="submission" date="2018-08" db="EMBL/GenBank/DDBJ databases">
        <title>Recombination of ecologically and evolutionarily significant loci maintains genetic cohesion in the Pseudomonas syringae species complex.</title>
        <authorList>
            <person name="Dillon M."/>
            <person name="Thakur S."/>
            <person name="Almeida R.N.D."/>
            <person name="Weir B.S."/>
            <person name="Guttman D.S."/>
        </authorList>
    </citation>
    <scope>NUCLEOTIDE SEQUENCE [LARGE SCALE GENOMIC DNA]</scope>
    <source>
        <strain evidence="1 2">ICMP 4316</strain>
    </source>
</reference>
<dbReference type="AlphaFoldDB" id="A0A3M3WV40"/>
<dbReference type="EMBL" id="RBPV01000158">
    <property type="protein sequence ID" value="RMO61598.1"/>
    <property type="molecule type" value="Genomic_DNA"/>
</dbReference>